<dbReference type="Pfam" id="PF04024">
    <property type="entry name" value="PspC"/>
    <property type="match status" value="1"/>
</dbReference>
<dbReference type="PANTHER" id="PTHR33885:SF3">
    <property type="entry name" value="PHAGE SHOCK PROTEIN C"/>
    <property type="match status" value="1"/>
</dbReference>
<keyword evidence="2" id="KW-1003">Cell membrane</keyword>
<evidence type="ECO:0000313" key="9">
    <source>
        <dbReference type="Proteomes" id="UP001519887"/>
    </source>
</evidence>
<evidence type="ECO:0000256" key="2">
    <source>
        <dbReference type="ARBA" id="ARBA00022475"/>
    </source>
</evidence>
<feature type="transmembrane region" description="Helical" evidence="6">
    <location>
        <begin position="33"/>
        <end position="57"/>
    </location>
</feature>
<dbReference type="Proteomes" id="UP001519887">
    <property type="component" value="Unassembled WGS sequence"/>
</dbReference>
<evidence type="ECO:0000313" key="8">
    <source>
        <dbReference type="EMBL" id="MBW7456028.1"/>
    </source>
</evidence>
<protein>
    <submittedName>
        <fullName evidence="8">PspC domain-containing protein</fullName>
    </submittedName>
</protein>
<keyword evidence="5 6" id="KW-0472">Membrane</keyword>
<keyword evidence="9" id="KW-1185">Reference proteome</keyword>
<keyword evidence="4 6" id="KW-1133">Transmembrane helix</keyword>
<dbReference type="EMBL" id="JAHZIK010000483">
    <property type="protein sequence ID" value="MBW7456028.1"/>
    <property type="molecule type" value="Genomic_DNA"/>
</dbReference>
<organism evidence="8 9">
    <name type="scientific">Paenibacillus sepulcri</name>
    <dbReference type="NCBI Taxonomy" id="359917"/>
    <lineage>
        <taxon>Bacteria</taxon>
        <taxon>Bacillati</taxon>
        <taxon>Bacillota</taxon>
        <taxon>Bacilli</taxon>
        <taxon>Bacillales</taxon>
        <taxon>Paenibacillaceae</taxon>
        <taxon>Paenibacillus</taxon>
    </lineage>
</organism>
<dbReference type="RefSeq" id="WP_210043595.1">
    <property type="nucleotide sequence ID" value="NZ_JBHLVU010000023.1"/>
</dbReference>
<evidence type="ECO:0000256" key="1">
    <source>
        <dbReference type="ARBA" id="ARBA00004162"/>
    </source>
</evidence>
<evidence type="ECO:0000256" key="5">
    <source>
        <dbReference type="ARBA" id="ARBA00023136"/>
    </source>
</evidence>
<proteinExistence type="predicted"/>
<gene>
    <name evidence="8" type="ORF">K0U00_18525</name>
</gene>
<dbReference type="PANTHER" id="PTHR33885">
    <property type="entry name" value="PHAGE SHOCK PROTEIN C"/>
    <property type="match status" value="1"/>
</dbReference>
<name>A0ABS7C572_9BACL</name>
<dbReference type="InterPro" id="IPR052027">
    <property type="entry name" value="PspC"/>
</dbReference>
<feature type="domain" description="Phage shock protein PspC N-terminal" evidence="7">
    <location>
        <begin position="3"/>
        <end position="60"/>
    </location>
</feature>
<evidence type="ECO:0000256" key="6">
    <source>
        <dbReference type="SAM" id="Phobius"/>
    </source>
</evidence>
<comment type="subcellular location">
    <subcellularLocation>
        <location evidence="1">Cell membrane</location>
        <topology evidence="1">Single-pass membrane protein</topology>
    </subcellularLocation>
</comment>
<keyword evidence="3 6" id="KW-0812">Transmembrane</keyword>
<sequence>MNKLYLSRTDRKLAGLCGGLGQYLRIDPTILRVILVAAACFSVGTIFLIYLLASFIIPKEPENPIMNMNHFHYNPYN</sequence>
<reference evidence="8 9" key="1">
    <citation type="submission" date="2021-07" db="EMBL/GenBank/DDBJ databases">
        <title>Paenibacillus radiodurans sp. nov., isolated from the southeastern edge of Tengger Desert.</title>
        <authorList>
            <person name="Zhang G."/>
        </authorList>
    </citation>
    <scope>NUCLEOTIDE SEQUENCE [LARGE SCALE GENOMIC DNA]</scope>
    <source>
        <strain evidence="8 9">CCM 7311</strain>
    </source>
</reference>
<evidence type="ECO:0000256" key="3">
    <source>
        <dbReference type="ARBA" id="ARBA00022692"/>
    </source>
</evidence>
<evidence type="ECO:0000256" key="4">
    <source>
        <dbReference type="ARBA" id="ARBA00022989"/>
    </source>
</evidence>
<accession>A0ABS7C572</accession>
<evidence type="ECO:0000259" key="7">
    <source>
        <dbReference type="Pfam" id="PF04024"/>
    </source>
</evidence>
<dbReference type="InterPro" id="IPR007168">
    <property type="entry name" value="Phageshock_PspC_N"/>
</dbReference>
<comment type="caution">
    <text evidence="8">The sequence shown here is derived from an EMBL/GenBank/DDBJ whole genome shotgun (WGS) entry which is preliminary data.</text>
</comment>